<dbReference type="PANTHER" id="PTHR23339">
    <property type="entry name" value="TYROSINE SPECIFIC PROTEIN PHOSPHATASE AND DUAL SPECIFICITY PROTEIN PHOSPHATASE"/>
    <property type="match status" value="1"/>
</dbReference>
<evidence type="ECO:0000313" key="5">
    <source>
        <dbReference type="Proteomes" id="UP000054279"/>
    </source>
</evidence>
<evidence type="ECO:0000256" key="2">
    <source>
        <dbReference type="SAM" id="MobiDB-lite"/>
    </source>
</evidence>
<protein>
    <recommendedName>
        <fullName evidence="3">Tyrosine specific protein phosphatases domain-containing protein</fullName>
    </recommendedName>
</protein>
<dbReference type="HOGENOM" id="CLU_082172_0_0_1"/>
<feature type="domain" description="Tyrosine specific protein phosphatases" evidence="3">
    <location>
        <begin position="128"/>
        <end position="168"/>
    </location>
</feature>
<dbReference type="Pfam" id="PF22784">
    <property type="entry name" value="PTP-SAK"/>
    <property type="match status" value="1"/>
</dbReference>
<dbReference type="AlphaFoldDB" id="A0A0C9VHC0"/>
<dbReference type="OrthoDB" id="266663at2759"/>
<evidence type="ECO:0000313" key="4">
    <source>
        <dbReference type="EMBL" id="KIJ36751.1"/>
    </source>
</evidence>
<proteinExistence type="predicted"/>
<name>A0A0C9VHC0_SPHS4</name>
<dbReference type="Gene3D" id="3.90.190.10">
    <property type="entry name" value="Protein tyrosine phosphatase superfamily"/>
    <property type="match status" value="1"/>
</dbReference>
<dbReference type="InterPro" id="IPR057023">
    <property type="entry name" value="PTP-SAK"/>
</dbReference>
<keyword evidence="5" id="KW-1185">Reference proteome</keyword>
<dbReference type="PROSITE" id="PS50056">
    <property type="entry name" value="TYR_PHOSPHATASE_2"/>
    <property type="match status" value="1"/>
</dbReference>
<sequence length="253" mass="27928">MNDVGGWGQDINTLNGVGSTVPEEVSPPSPLFPVLGNILLSSCPGKKVRLSGPVKGRGAICRDLGHDLRRIRSLGVGCIICCLDDEELELLGVSWSQYSEIAHAIGLDVLRIPIPEGLTPISPAFIDYHLTNIIHQYTLQGVPVLVHCRGGVGRAGLVACCWILKLGLCGWLNHQQPHQQQQQPGVGSQYDPQYQPDNSPPHGMKIRGDTISLVERVISVMRRRRSVKAIETYEQVRFLVEFVEWMRRVEEGA</sequence>
<dbReference type="InterPro" id="IPR000387">
    <property type="entry name" value="Tyr_Pase_dom"/>
</dbReference>
<dbReference type="GO" id="GO:0016791">
    <property type="term" value="F:phosphatase activity"/>
    <property type="evidence" value="ECO:0007669"/>
    <property type="project" value="UniProtKB-ARBA"/>
</dbReference>
<dbReference type="EMBL" id="KN837175">
    <property type="protein sequence ID" value="KIJ36751.1"/>
    <property type="molecule type" value="Genomic_DNA"/>
</dbReference>
<dbReference type="Proteomes" id="UP000054279">
    <property type="component" value="Unassembled WGS sequence"/>
</dbReference>
<reference evidence="4 5" key="1">
    <citation type="submission" date="2014-06" db="EMBL/GenBank/DDBJ databases">
        <title>Evolutionary Origins and Diversification of the Mycorrhizal Mutualists.</title>
        <authorList>
            <consortium name="DOE Joint Genome Institute"/>
            <consortium name="Mycorrhizal Genomics Consortium"/>
            <person name="Kohler A."/>
            <person name="Kuo A."/>
            <person name="Nagy L.G."/>
            <person name="Floudas D."/>
            <person name="Copeland A."/>
            <person name="Barry K.W."/>
            <person name="Cichocki N."/>
            <person name="Veneault-Fourrey C."/>
            <person name="LaButti K."/>
            <person name="Lindquist E.A."/>
            <person name="Lipzen A."/>
            <person name="Lundell T."/>
            <person name="Morin E."/>
            <person name="Murat C."/>
            <person name="Riley R."/>
            <person name="Ohm R."/>
            <person name="Sun H."/>
            <person name="Tunlid A."/>
            <person name="Henrissat B."/>
            <person name="Grigoriev I.V."/>
            <person name="Hibbett D.S."/>
            <person name="Martin F."/>
        </authorList>
    </citation>
    <scope>NUCLEOTIDE SEQUENCE [LARGE SCALE GENOMIC DNA]</scope>
    <source>
        <strain evidence="4 5">SS14</strain>
    </source>
</reference>
<evidence type="ECO:0000256" key="1">
    <source>
        <dbReference type="ARBA" id="ARBA00022801"/>
    </source>
</evidence>
<dbReference type="InterPro" id="IPR050561">
    <property type="entry name" value="PTP"/>
</dbReference>
<accession>A0A0C9VHC0</accession>
<keyword evidence="1" id="KW-0378">Hydrolase</keyword>
<dbReference type="SUPFAM" id="SSF52799">
    <property type="entry name" value="(Phosphotyrosine protein) phosphatases II"/>
    <property type="match status" value="1"/>
</dbReference>
<organism evidence="4 5">
    <name type="scientific">Sphaerobolus stellatus (strain SS14)</name>
    <dbReference type="NCBI Taxonomy" id="990650"/>
    <lineage>
        <taxon>Eukaryota</taxon>
        <taxon>Fungi</taxon>
        <taxon>Dikarya</taxon>
        <taxon>Basidiomycota</taxon>
        <taxon>Agaricomycotina</taxon>
        <taxon>Agaricomycetes</taxon>
        <taxon>Phallomycetidae</taxon>
        <taxon>Geastrales</taxon>
        <taxon>Sphaerobolaceae</taxon>
        <taxon>Sphaerobolus</taxon>
    </lineage>
</organism>
<gene>
    <name evidence="4" type="ORF">M422DRAFT_179064</name>
</gene>
<feature type="region of interest" description="Disordered" evidence="2">
    <location>
        <begin position="180"/>
        <end position="205"/>
    </location>
</feature>
<dbReference type="InterPro" id="IPR029021">
    <property type="entry name" value="Prot-tyrosine_phosphatase-like"/>
</dbReference>
<evidence type="ECO:0000259" key="3">
    <source>
        <dbReference type="PROSITE" id="PS50056"/>
    </source>
</evidence>